<evidence type="ECO:0000256" key="1">
    <source>
        <dbReference type="SAM" id="MobiDB-lite"/>
    </source>
</evidence>
<proteinExistence type="predicted"/>
<feature type="compositionally biased region" description="Basic and acidic residues" evidence="1">
    <location>
        <begin position="23"/>
        <end position="36"/>
    </location>
</feature>
<dbReference type="Proteomes" id="UP000293360">
    <property type="component" value="Unassembled WGS sequence"/>
</dbReference>
<feature type="compositionally biased region" description="Low complexity" evidence="1">
    <location>
        <begin position="580"/>
        <end position="596"/>
    </location>
</feature>
<dbReference type="EMBL" id="QJNU01000242">
    <property type="protein sequence ID" value="RYP03789.1"/>
    <property type="molecule type" value="Genomic_DNA"/>
</dbReference>
<comment type="caution">
    <text evidence="2">The sequence shown here is derived from an EMBL/GenBank/DDBJ whole genome shotgun (WGS) entry which is preliminary data.</text>
</comment>
<dbReference type="SUPFAM" id="SSF52047">
    <property type="entry name" value="RNI-like"/>
    <property type="match status" value="1"/>
</dbReference>
<organism evidence="2 3">
    <name type="scientific">Monosporascus ibericus</name>
    <dbReference type="NCBI Taxonomy" id="155417"/>
    <lineage>
        <taxon>Eukaryota</taxon>
        <taxon>Fungi</taxon>
        <taxon>Dikarya</taxon>
        <taxon>Ascomycota</taxon>
        <taxon>Pezizomycotina</taxon>
        <taxon>Sordariomycetes</taxon>
        <taxon>Xylariomycetidae</taxon>
        <taxon>Xylariales</taxon>
        <taxon>Xylariales incertae sedis</taxon>
        <taxon>Monosporascus</taxon>
    </lineage>
</organism>
<evidence type="ECO:0008006" key="4">
    <source>
        <dbReference type="Google" id="ProtNLM"/>
    </source>
</evidence>
<protein>
    <recommendedName>
        <fullName evidence="4">F-box domain-containing protein</fullName>
    </recommendedName>
</protein>
<dbReference type="STRING" id="155417.A0A4V1XAS7"/>
<gene>
    <name evidence="2" type="ORF">DL764_004901</name>
</gene>
<dbReference type="InterPro" id="IPR032675">
    <property type="entry name" value="LRR_dom_sf"/>
</dbReference>
<feature type="compositionally biased region" description="Low complexity" evidence="1">
    <location>
        <begin position="124"/>
        <end position="137"/>
    </location>
</feature>
<feature type="region of interest" description="Disordered" evidence="1">
    <location>
        <begin position="580"/>
        <end position="599"/>
    </location>
</feature>
<dbReference type="OrthoDB" id="3210378at2759"/>
<feature type="compositionally biased region" description="Polar residues" evidence="1">
    <location>
        <begin position="70"/>
        <end position="79"/>
    </location>
</feature>
<sequence>MGSVMGPGPAPRVHNGFPPETFAARDRPNRDTDMRTNRSTAAATGPTYAQGQRPDRMPQGPNPMPRGPNRISQGPNPTLQGVPAGYRNQMQRPSMYDRPRPSSSSSSSASTVLSGDGFEVTIASPSSSRSSFTSFDSLEMSPRRPEHGFQRPAPIKQNRQRRAPGELFAALPDEVLELTLSSLREKHLRPGSDSCATCMMRDLCSVAVAARRFLRPARAALYEDVRLVGADSQVQKKRYRLGCGTRLVLLRRTLRSNPHIAALVRSLKAPAVPADTPLDKYQNLVASVIMACPNFERLVGFHQNYDHSFNRLFYALSTREHLKEMTWVVEASSPQGQPRAKPDPGASPGDLRPDQGARFVELHVNWSRLTTLAIHCLPGATITPVSLLGNTMAHLPALEHLYLSCFPPTAFNDSNLLSLPPLRTLSLSHMRGVTSAGLAAFTRRPSSQSIKGLTLRHTNLDSLPVLGRIFFHLTSLETFSLVQEKTLLLPEDEVIWLFPYLASRTLRKLHWDVTSHPTCANVADSILARSIEANGFPSLRVLRAPNDPEGLFQALCKPEARIERAGDRYRGLIVRAANSKPDPAAATTPTTPKTPTRSPLSFMFPDTYGAAASSPSQRETAAALAPPAPRCSNLVQSRIAAQGRLEAAWARPRFVVNVVDEGGAVVKKFELGGFLGDTASRIRYRLTPDEGATDEGGGLVGFADLLGDRGEDLRDGEGAAGGCEGRWNARDIGDKRDRERWWHVERGFWRDVRLS</sequence>
<feature type="region of interest" description="Disordered" evidence="1">
    <location>
        <begin position="331"/>
        <end position="354"/>
    </location>
</feature>
<evidence type="ECO:0000313" key="3">
    <source>
        <dbReference type="Proteomes" id="UP000293360"/>
    </source>
</evidence>
<keyword evidence="3" id="KW-1185">Reference proteome</keyword>
<accession>A0A4V1XAS7</accession>
<feature type="compositionally biased region" description="Polar residues" evidence="1">
    <location>
        <begin position="37"/>
        <end position="50"/>
    </location>
</feature>
<dbReference type="AlphaFoldDB" id="A0A4V1XAS7"/>
<dbReference type="Gene3D" id="3.80.10.10">
    <property type="entry name" value="Ribonuclease Inhibitor"/>
    <property type="match status" value="1"/>
</dbReference>
<name>A0A4V1XAS7_9PEZI</name>
<reference evidence="2 3" key="1">
    <citation type="submission" date="2018-06" db="EMBL/GenBank/DDBJ databases">
        <title>Complete Genomes of Monosporascus.</title>
        <authorList>
            <person name="Robinson A.J."/>
            <person name="Natvig D.O."/>
        </authorList>
    </citation>
    <scope>NUCLEOTIDE SEQUENCE [LARGE SCALE GENOMIC DNA]</scope>
    <source>
        <strain evidence="2 3">CBS 110550</strain>
    </source>
</reference>
<feature type="region of interest" description="Disordered" evidence="1">
    <location>
        <begin position="1"/>
        <end position="161"/>
    </location>
</feature>
<evidence type="ECO:0000313" key="2">
    <source>
        <dbReference type="EMBL" id="RYP03789.1"/>
    </source>
</evidence>